<keyword evidence="3" id="KW-1185">Reference proteome</keyword>
<proteinExistence type="predicted"/>
<reference evidence="2 3" key="1">
    <citation type="submission" date="2023-07" db="EMBL/GenBank/DDBJ databases">
        <title>Genomic Encyclopedia of Type Strains, Phase IV (KMG-IV): sequencing the most valuable type-strain genomes for metagenomic binning, comparative biology and taxonomic classification.</title>
        <authorList>
            <person name="Goeker M."/>
        </authorList>
    </citation>
    <scope>NUCLEOTIDE SEQUENCE [LARGE SCALE GENOMIC DNA]</scope>
    <source>
        <strain evidence="2 3">DSM 15049</strain>
    </source>
</reference>
<dbReference type="EMBL" id="JAUSWG010000007">
    <property type="protein sequence ID" value="MDQ0556686.1"/>
    <property type="molecule type" value="Genomic_DNA"/>
</dbReference>
<dbReference type="Proteomes" id="UP001232584">
    <property type="component" value="Unassembled WGS sequence"/>
</dbReference>
<evidence type="ECO:0000313" key="2">
    <source>
        <dbReference type="EMBL" id="MDQ0556686.1"/>
    </source>
</evidence>
<dbReference type="Pfam" id="PF13333">
    <property type="entry name" value="rve_2"/>
    <property type="match status" value="1"/>
</dbReference>
<gene>
    <name evidence="2" type="ORF">QOZ92_001802</name>
</gene>
<evidence type="ECO:0000259" key="1">
    <source>
        <dbReference type="Pfam" id="PF13333"/>
    </source>
</evidence>
<evidence type="ECO:0000313" key="3">
    <source>
        <dbReference type="Proteomes" id="UP001232584"/>
    </source>
</evidence>
<name>A0ABU0N1T4_9FIRM</name>
<feature type="domain" description="Integrase catalytic" evidence="1">
    <location>
        <begin position="3"/>
        <end position="44"/>
    </location>
</feature>
<organism evidence="2 3">
    <name type="scientific">Paraclostridium ghonii</name>
    <dbReference type="NCBI Taxonomy" id="29358"/>
    <lineage>
        <taxon>Bacteria</taxon>
        <taxon>Bacillati</taxon>
        <taxon>Bacillota</taxon>
        <taxon>Clostridia</taxon>
        <taxon>Peptostreptococcales</taxon>
        <taxon>Peptostreptococcaceae</taxon>
        <taxon>Paraclostridium</taxon>
    </lineage>
</organism>
<comment type="caution">
    <text evidence="2">The sequence shown here is derived from an EMBL/GenBank/DDBJ whole genome shotgun (WGS) entry which is preliminary data.</text>
</comment>
<dbReference type="InterPro" id="IPR001584">
    <property type="entry name" value="Integrase_cat-core"/>
</dbReference>
<protein>
    <recommendedName>
        <fullName evidence="1">Integrase catalytic domain-containing protein</fullName>
    </recommendedName>
</protein>
<sequence>MKSGLLYLVDTKNSNEITKLIDDYIYFYNNERIQIKSGMSPVEY</sequence>
<accession>A0ABU0N1T4</accession>
<dbReference type="RefSeq" id="WP_416365233.1">
    <property type="nucleotide sequence ID" value="NZ_BAAACE010000005.1"/>
</dbReference>